<protein>
    <submittedName>
        <fullName evidence="1">Uncharacterized protein</fullName>
    </submittedName>
</protein>
<evidence type="ECO:0000313" key="1">
    <source>
        <dbReference type="RefSeq" id="XP_016508731.1"/>
    </source>
</evidence>
<dbReference type="PaxDb" id="4097-A0A1S4D5S7"/>
<gene>
    <name evidence="1" type="primary">LOC107826282</name>
</gene>
<name>A0A1S4D5S7_TOBAC</name>
<proteinExistence type="predicted"/>
<dbReference type="PANTHER" id="PTHR35104:SF15">
    <property type="match status" value="1"/>
</dbReference>
<dbReference type="RefSeq" id="XP_016508731.1">
    <property type="nucleotide sequence ID" value="XM_016653245.1"/>
</dbReference>
<sequence>MAFNGVLVVSVAKFSAQIWQFLACLQDPISSQQLLDLVICFPLQRIGLCVWTFLCFPHNIYSYQRYSYATSSTSSSHHQDSDNSSISSSLNLGQNWVDFDLII</sequence>
<dbReference type="OrthoDB" id="1935666at2759"/>
<dbReference type="PANTHER" id="PTHR35104">
    <property type="entry name" value="OS03G0807000 PROTEIN"/>
    <property type="match status" value="1"/>
</dbReference>
<dbReference type="OMA" id="YHEAQSS"/>
<dbReference type="AlphaFoldDB" id="A0A1S4D5S7"/>
<reference evidence="1" key="1">
    <citation type="submission" date="2025-08" db="UniProtKB">
        <authorList>
            <consortium name="RefSeq"/>
        </authorList>
    </citation>
    <scope>IDENTIFICATION</scope>
</reference>
<accession>A0A1S4D5S7</accession>
<organism evidence="1">
    <name type="scientific">Nicotiana tabacum</name>
    <name type="common">Common tobacco</name>
    <dbReference type="NCBI Taxonomy" id="4097"/>
    <lineage>
        <taxon>Eukaryota</taxon>
        <taxon>Viridiplantae</taxon>
        <taxon>Streptophyta</taxon>
        <taxon>Embryophyta</taxon>
        <taxon>Tracheophyta</taxon>
        <taxon>Spermatophyta</taxon>
        <taxon>Magnoliopsida</taxon>
        <taxon>eudicotyledons</taxon>
        <taxon>Gunneridae</taxon>
        <taxon>Pentapetalae</taxon>
        <taxon>asterids</taxon>
        <taxon>lamiids</taxon>
        <taxon>Solanales</taxon>
        <taxon>Solanaceae</taxon>
        <taxon>Nicotianoideae</taxon>
        <taxon>Nicotianeae</taxon>
        <taxon>Nicotiana</taxon>
    </lineage>
</organism>
<dbReference type="KEGG" id="nta:107826282"/>